<dbReference type="SUPFAM" id="SSF101327">
    <property type="entry name" value="YgfB-like"/>
    <property type="match status" value="1"/>
</dbReference>
<reference evidence="2" key="2">
    <citation type="submission" date="2020-09" db="EMBL/GenBank/DDBJ databases">
        <authorList>
            <person name="Sun Q."/>
            <person name="Zhou Y."/>
        </authorList>
    </citation>
    <scope>NUCLEOTIDE SEQUENCE</scope>
    <source>
        <strain evidence="2">CGMCC 1.7086</strain>
    </source>
</reference>
<dbReference type="InterPro" id="IPR036255">
    <property type="entry name" value="YgfB-like_sf"/>
</dbReference>
<dbReference type="GO" id="GO:0005829">
    <property type="term" value="C:cytosol"/>
    <property type="evidence" value="ECO:0007669"/>
    <property type="project" value="TreeGrafter"/>
</dbReference>
<accession>A0A918DGP5</accession>
<dbReference type="Gene3D" id="1.20.120.740">
    <property type="entry name" value="YgfB uncharacterised protein family UPF0149, PF03695"/>
    <property type="match status" value="1"/>
</dbReference>
<name>A0A918DGP5_9ALTE</name>
<evidence type="ECO:0000313" key="2">
    <source>
        <dbReference type="EMBL" id="GGO64063.1"/>
    </source>
</evidence>
<comment type="caution">
    <text evidence="2">The sequence shown here is derived from an EMBL/GenBank/DDBJ whole genome shotgun (WGS) entry which is preliminary data.</text>
</comment>
<dbReference type="AlphaFoldDB" id="A0A918DGP5"/>
<evidence type="ECO:0000256" key="1">
    <source>
        <dbReference type="ARBA" id="ARBA00038308"/>
    </source>
</evidence>
<sequence length="191" mass="21054">MGLSSLNNTFDELSALLDRHSIASDAAELQGMLTGMLAGGMPMDNKEWLGALADFINQSDALPVEVKRAVQTLFDQTCEQLKASDFALSLCMPDDASPINDRGQALVNWVQGFMLGFGLHQADLTRCSEDVKEALEDFSEIARMDEEMPENEESEQALFEVMEYVRMSAMLCFNELGAHRGPSAQANKTLH</sequence>
<evidence type="ECO:0000313" key="3">
    <source>
        <dbReference type="Proteomes" id="UP000606935"/>
    </source>
</evidence>
<proteinExistence type="inferred from homology"/>
<organism evidence="2 3">
    <name type="scientific">Bowmanella pacifica</name>
    <dbReference type="NCBI Taxonomy" id="502051"/>
    <lineage>
        <taxon>Bacteria</taxon>
        <taxon>Pseudomonadati</taxon>
        <taxon>Pseudomonadota</taxon>
        <taxon>Gammaproteobacteria</taxon>
        <taxon>Alteromonadales</taxon>
        <taxon>Alteromonadaceae</taxon>
        <taxon>Bowmanella</taxon>
    </lineage>
</organism>
<dbReference type="NCBIfam" id="TIGR02292">
    <property type="entry name" value="ygfB_yecA"/>
    <property type="match status" value="1"/>
</dbReference>
<dbReference type="InterPro" id="IPR011978">
    <property type="entry name" value="YgfB-like"/>
</dbReference>
<dbReference type="PANTHER" id="PTHR37528:SF1">
    <property type="entry name" value="UPF0149 PROTEIN YGFB"/>
    <property type="match status" value="1"/>
</dbReference>
<dbReference type="PANTHER" id="PTHR37528">
    <property type="entry name" value="UPF0149 PROTEIN YGFB"/>
    <property type="match status" value="1"/>
</dbReference>
<dbReference type="Proteomes" id="UP000606935">
    <property type="component" value="Unassembled WGS sequence"/>
</dbReference>
<dbReference type="Pfam" id="PF03695">
    <property type="entry name" value="UPF0149"/>
    <property type="match status" value="1"/>
</dbReference>
<reference evidence="2" key="1">
    <citation type="journal article" date="2014" name="Int. J. Syst. Evol. Microbiol.">
        <title>Complete genome sequence of Corynebacterium casei LMG S-19264T (=DSM 44701T), isolated from a smear-ripened cheese.</title>
        <authorList>
            <consortium name="US DOE Joint Genome Institute (JGI-PGF)"/>
            <person name="Walter F."/>
            <person name="Albersmeier A."/>
            <person name="Kalinowski J."/>
            <person name="Ruckert C."/>
        </authorList>
    </citation>
    <scope>NUCLEOTIDE SEQUENCE</scope>
    <source>
        <strain evidence="2">CGMCC 1.7086</strain>
    </source>
</reference>
<comment type="similarity">
    <text evidence="1">Belongs to the UPF0149 family.</text>
</comment>
<dbReference type="EMBL" id="BMLS01000001">
    <property type="protein sequence ID" value="GGO64063.1"/>
    <property type="molecule type" value="Genomic_DNA"/>
</dbReference>
<keyword evidence="3" id="KW-1185">Reference proteome</keyword>
<gene>
    <name evidence="2" type="ORF">GCM10010982_02580</name>
</gene>
<protein>
    <submittedName>
        <fullName evidence="2">UPF0149 protein</fullName>
    </submittedName>
</protein>